<keyword evidence="3 8" id="KW-0812">Transmembrane</keyword>
<evidence type="ECO:0000256" key="7">
    <source>
        <dbReference type="SAM" id="MobiDB-lite"/>
    </source>
</evidence>
<keyword evidence="4 8" id="KW-1133">Transmembrane helix</keyword>
<protein>
    <recommendedName>
        <fullName evidence="12">Prominin-like protein</fullName>
    </recommendedName>
</protein>
<feature type="compositionally biased region" description="Pro residues" evidence="7">
    <location>
        <begin position="888"/>
        <end position="900"/>
    </location>
</feature>
<keyword evidence="9" id="KW-0732">Signal</keyword>
<comment type="subcellular location">
    <subcellularLocation>
        <location evidence="1">Membrane</location>
        <topology evidence="1">Multi-pass membrane protein</topology>
    </subcellularLocation>
</comment>
<keyword evidence="5 8" id="KW-0472">Membrane</keyword>
<name>A0A8R2M4N8_BOMMO</name>
<reference evidence="10" key="2">
    <citation type="submission" date="2022-06" db="UniProtKB">
        <authorList>
            <consortium name="EnsemblMetazoa"/>
        </authorList>
    </citation>
    <scope>IDENTIFICATION</scope>
    <source>
        <strain evidence="10">p50T (Dazao)</strain>
    </source>
</reference>
<organism evidence="10 11">
    <name type="scientific">Bombyx mori</name>
    <name type="common">Silk moth</name>
    <dbReference type="NCBI Taxonomy" id="7091"/>
    <lineage>
        <taxon>Eukaryota</taxon>
        <taxon>Metazoa</taxon>
        <taxon>Ecdysozoa</taxon>
        <taxon>Arthropoda</taxon>
        <taxon>Hexapoda</taxon>
        <taxon>Insecta</taxon>
        <taxon>Pterygota</taxon>
        <taxon>Neoptera</taxon>
        <taxon>Endopterygota</taxon>
        <taxon>Lepidoptera</taxon>
        <taxon>Glossata</taxon>
        <taxon>Ditrysia</taxon>
        <taxon>Bombycoidea</taxon>
        <taxon>Bombycidae</taxon>
        <taxon>Bombycinae</taxon>
        <taxon>Bombyx</taxon>
    </lineage>
</organism>
<evidence type="ECO:0000256" key="5">
    <source>
        <dbReference type="ARBA" id="ARBA00023136"/>
    </source>
</evidence>
<dbReference type="AlphaFoldDB" id="A0A8R2M4N8"/>
<feature type="region of interest" description="Disordered" evidence="7">
    <location>
        <begin position="923"/>
        <end position="947"/>
    </location>
</feature>
<proteinExistence type="inferred from homology"/>
<feature type="transmembrane region" description="Helical" evidence="8">
    <location>
        <begin position="491"/>
        <end position="516"/>
    </location>
</feature>
<keyword evidence="6" id="KW-0325">Glycoprotein</keyword>
<evidence type="ECO:0000256" key="1">
    <source>
        <dbReference type="ARBA" id="ARBA00004141"/>
    </source>
</evidence>
<dbReference type="PANTHER" id="PTHR22730:SF1">
    <property type="entry name" value="PROMININ-LIKE PROTEIN"/>
    <property type="match status" value="1"/>
</dbReference>
<accession>A0A8R2M4N8</accession>
<evidence type="ECO:0000256" key="2">
    <source>
        <dbReference type="ARBA" id="ARBA00006058"/>
    </source>
</evidence>
<evidence type="ECO:0008006" key="12">
    <source>
        <dbReference type="Google" id="ProtNLM"/>
    </source>
</evidence>
<keyword evidence="11" id="KW-1185">Reference proteome</keyword>
<evidence type="ECO:0000256" key="4">
    <source>
        <dbReference type="ARBA" id="ARBA00022989"/>
    </source>
</evidence>
<feature type="transmembrane region" description="Helical" evidence="8">
    <location>
        <begin position="165"/>
        <end position="187"/>
    </location>
</feature>
<dbReference type="PANTHER" id="PTHR22730">
    <property type="entry name" value="PROMININ PROM PROTEIN"/>
    <property type="match status" value="1"/>
</dbReference>
<dbReference type="InterPro" id="IPR008795">
    <property type="entry name" value="Prominin"/>
</dbReference>
<dbReference type="Proteomes" id="UP000005204">
    <property type="component" value="Unassembled WGS sequence"/>
</dbReference>
<feature type="transmembrane region" description="Helical" evidence="8">
    <location>
        <begin position="448"/>
        <end position="470"/>
    </location>
</feature>
<comment type="similarity">
    <text evidence="2">Belongs to the prominin family.</text>
</comment>
<feature type="chain" id="PRO_5035798846" description="Prominin-like protein" evidence="9">
    <location>
        <begin position="20"/>
        <end position="947"/>
    </location>
</feature>
<feature type="signal peptide" evidence="9">
    <location>
        <begin position="1"/>
        <end position="19"/>
    </location>
</feature>
<evidence type="ECO:0000256" key="6">
    <source>
        <dbReference type="ARBA" id="ARBA00023180"/>
    </source>
</evidence>
<sequence>MCRFLVLVFWVCLWRCSRAEIGHDMNKISQQLILDMSDVMDLATPNYSTPIINTTYVASLQFDMRAMGPLYNSTHMIIDAIANKQAYPEGIVSVSDGHLDIASPRDNWKVLLAHYAGPTAIVVVTALVIAALPLAGLFWCCCYWCRVGRRRRPFDRKYDACLKGILAILLIGLLTLFLFGVVCAFATDSQVEDGMADAPDSLRDGIRDAQEFLNATQAHARWLLVVNYRELKDALNAVLRTSGMTVALKLGEFSHAASVSALSRMVARLDDVRADLRAVHALTDALRHHADALNAGLRKVKNQLLQTLARCDQPNCKALQNKYKLGQLDTEIHYSQMLDKYYPTMPDVSPLLSSVSVLLEGHIQEEVAAGQQVFRDIQYGIRRSIDTHIPDVQNAIEETGRKLEGIAEQITQLAGNASARLASDGGGAADALRSLHARYGPYRRHAGLAAALALLAITLLLVWGLVCGVCGKRPDAYGAADCCNKGAGARCLLCGVGATLAAGGAVALVLLVHFAAGLAAQRFVCDPLTEPRGNRLFEDLEKFVDLEKMLFNERLDPNFNMTSVLLQCHMNHTIYETLQLRRVYDVEELRRALGAAVGARVRSLRARYPQEAARGRVTLLRDPAKLKLTELANTQLSDFDFDKILDALESNLTTLSLEELGERLTSAAGARGLAGSREGADLRRAAAALAQLHADLLLPMRNYTLQLNRTATKLRDELRFNQSSLKAAILYHLHETNEAEDFLNNQGPQLLENITAAFAAVVEREVGAYGERLSAAAARHVGRCGPLSAGFNATRDALCTKLLLPANGYWMSLAWGLLVLVPVLVVAQRLAGLYLQADPYPGPLVEAEYLYDAYADRDNVPLANSGSKRSTLDIEGKIAEWRDRAVPSAPPPHSPPPSPPHSRTQLLLAGEEVVCQLVAPPPGLIDDLKTRLDAKDEDNESGIHESE</sequence>
<dbReference type="GO" id="GO:0016020">
    <property type="term" value="C:membrane"/>
    <property type="evidence" value="ECO:0007669"/>
    <property type="project" value="UniProtKB-SubCell"/>
</dbReference>
<evidence type="ECO:0000256" key="3">
    <source>
        <dbReference type="ARBA" id="ARBA00022692"/>
    </source>
</evidence>
<feature type="region of interest" description="Disordered" evidence="7">
    <location>
        <begin position="885"/>
        <end position="905"/>
    </location>
</feature>
<dbReference type="EnsemblMetazoa" id="XM_038016660.1">
    <property type="protein sequence ID" value="XP_037872588.1"/>
    <property type="gene ID" value="LOC101735999"/>
</dbReference>
<evidence type="ECO:0000313" key="11">
    <source>
        <dbReference type="Proteomes" id="UP000005204"/>
    </source>
</evidence>
<evidence type="ECO:0000256" key="9">
    <source>
        <dbReference type="SAM" id="SignalP"/>
    </source>
</evidence>
<evidence type="ECO:0000313" key="10">
    <source>
        <dbReference type="EnsemblMetazoa" id="XP_037872588.1"/>
    </source>
</evidence>
<dbReference type="Pfam" id="PF05478">
    <property type="entry name" value="Prominin"/>
    <property type="match status" value="1"/>
</dbReference>
<feature type="transmembrane region" description="Helical" evidence="8">
    <location>
        <begin position="120"/>
        <end position="144"/>
    </location>
</feature>
<reference evidence="11" key="1">
    <citation type="journal article" date="2008" name="Insect Biochem. Mol. Biol.">
        <title>The genome of a lepidopteran model insect, the silkworm Bombyx mori.</title>
        <authorList>
            <consortium name="International Silkworm Genome Consortium"/>
        </authorList>
    </citation>
    <scope>NUCLEOTIDE SEQUENCE [LARGE SCALE GENOMIC DNA]</scope>
    <source>
        <strain evidence="11">p50T</strain>
    </source>
</reference>
<evidence type="ECO:0000256" key="8">
    <source>
        <dbReference type="SAM" id="Phobius"/>
    </source>
</evidence>